<keyword evidence="3" id="KW-1185">Reference proteome</keyword>
<gene>
    <name evidence="2" type="ORF">CAEBREN_11837</name>
</gene>
<dbReference type="AlphaFoldDB" id="G0MUR8"/>
<dbReference type="OrthoDB" id="61092at2759"/>
<sequence>MTPPIDSSKTSPDILSFLSRLSRPVFFFRLVFCARSQDAVLHLVVKVDKFSSHIKLFGDAADLAIEDLKVYLQNRGRIGMYTEIPLHFPFINNRVSNALNGKVVQGLRKAMGISYLGYDWRHKVLEFEGTVEQYEELMKMMEELSQECFKKETSGRTEEDMPTQECPICTCEVDEGYRRGPPPPTGNSTPTQSETCPSGAEP</sequence>
<dbReference type="Proteomes" id="UP000008068">
    <property type="component" value="Unassembled WGS sequence"/>
</dbReference>
<accession>G0MUR8</accession>
<protein>
    <submittedName>
        <fullName evidence="2">Uncharacterized protein</fullName>
    </submittedName>
</protein>
<proteinExistence type="predicted"/>
<name>G0MUR8_CAEBE</name>
<evidence type="ECO:0000313" key="2">
    <source>
        <dbReference type="EMBL" id="EGT44527.1"/>
    </source>
</evidence>
<evidence type="ECO:0000256" key="1">
    <source>
        <dbReference type="SAM" id="MobiDB-lite"/>
    </source>
</evidence>
<dbReference type="HOGENOM" id="CLU_1355714_0_0_1"/>
<dbReference type="EMBL" id="GL379813">
    <property type="protein sequence ID" value="EGT44527.1"/>
    <property type="molecule type" value="Genomic_DNA"/>
</dbReference>
<reference evidence="3" key="1">
    <citation type="submission" date="2011-07" db="EMBL/GenBank/DDBJ databases">
        <authorList>
            <consortium name="Caenorhabditis brenneri Sequencing and Analysis Consortium"/>
            <person name="Wilson R.K."/>
        </authorList>
    </citation>
    <scope>NUCLEOTIDE SEQUENCE [LARGE SCALE GENOMIC DNA]</scope>
    <source>
        <strain evidence="3">PB2801</strain>
    </source>
</reference>
<dbReference type="eggNOG" id="KOG1812">
    <property type="taxonomic scope" value="Eukaryota"/>
</dbReference>
<feature type="region of interest" description="Disordered" evidence="1">
    <location>
        <begin position="173"/>
        <end position="202"/>
    </location>
</feature>
<organism evidence="3">
    <name type="scientific">Caenorhabditis brenneri</name>
    <name type="common">Nematode worm</name>
    <dbReference type="NCBI Taxonomy" id="135651"/>
    <lineage>
        <taxon>Eukaryota</taxon>
        <taxon>Metazoa</taxon>
        <taxon>Ecdysozoa</taxon>
        <taxon>Nematoda</taxon>
        <taxon>Chromadorea</taxon>
        <taxon>Rhabditida</taxon>
        <taxon>Rhabditina</taxon>
        <taxon>Rhabditomorpha</taxon>
        <taxon>Rhabditoidea</taxon>
        <taxon>Rhabditidae</taxon>
        <taxon>Peloderinae</taxon>
        <taxon>Caenorhabditis</taxon>
    </lineage>
</organism>
<evidence type="ECO:0000313" key="3">
    <source>
        <dbReference type="Proteomes" id="UP000008068"/>
    </source>
</evidence>
<dbReference type="STRING" id="135651.G0MUR8"/>
<dbReference type="InParanoid" id="G0MUR8"/>